<dbReference type="AlphaFoldDB" id="A0A8K0A714"/>
<dbReference type="EMBL" id="OV696692">
    <property type="protein sequence ID" value="CAH1270476.1"/>
    <property type="molecule type" value="Genomic_DNA"/>
</dbReference>
<evidence type="ECO:0000256" key="1">
    <source>
        <dbReference type="SAM" id="Phobius"/>
    </source>
</evidence>
<protein>
    <submittedName>
        <fullName evidence="3">Hypp4345 protein</fullName>
    </submittedName>
</protein>
<accession>A0A8K0A714</accession>
<keyword evidence="1" id="KW-0472">Membrane</keyword>
<organism evidence="3 4">
    <name type="scientific">Branchiostoma lanceolatum</name>
    <name type="common">Common lancelet</name>
    <name type="synonym">Amphioxus lanceolatum</name>
    <dbReference type="NCBI Taxonomy" id="7740"/>
    <lineage>
        <taxon>Eukaryota</taxon>
        <taxon>Metazoa</taxon>
        <taxon>Chordata</taxon>
        <taxon>Cephalochordata</taxon>
        <taxon>Leptocardii</taxon>
        <taxon>Amphioxiformes</taxon>
        <taxon>Branchiostomatidae</taxon>
        <taxon>Branchiostoma</taxon>
    </lineage>
</organism>
<proteinExistence type="predicted"/>
<reference evidence="3" key="1">
    <citation type="submission" date="2022-01" db="EMBL/GenBank/DDBJ databases">
        <authorList>
            <person name="Braso-Vives M."/>
        </authorList>
    </citation>
    <scope>NUCLEOTIDE SEQUENCE</scope>
</reference>
<evidence type="ECO:0000256" key="2">
    <source>
        <dbReference type="SAM" id="SignalP"/>
    </source>
</evidence>
<keyword evidence="4" id="KW-1185">Reference proteome</keyword>
<dbReference type="InterPro" id="IPR013783">
    <property type="entry name" value="Ig-like_fold"/>
</dbReference>
<gene>
    <name evidence="3" type="primary">Hypp4345</name>
    <name evidence="3" type="ORF">BLAG_LOCUS22754</name>
</gene>
<keyword evidence="1" id="KW-1133">Transmembrane helix</keyword>
<keyword evidence="1" id="KW-0812">Transmembrane</keyword>
<dbReference type="Gene3D" id="2.60.40.10">
    <property type="entry name" value="Immunoglobulins"/>
    <property type="match status" value="1"/>
</dbReference>
<feature type="transmembrane region" description="Helical" evidence="1">
    <location>
        <begin position="217"/>
        <end position="237"/>
    </location>
</feature>
<feature type="chain" id="PRO_5035428121" evidence="2">
    <location>
        <begin position="26"/>
        <end position="265"/>
    </location>
</feature>
<feature type="signal peptide" evidence="2">
    <location>
        <begin position="1"/>
        <end position="25"/>
    </location>
</feature>
<evidence type="ECO:0000313" key="4">
    <source>
        <dbReference type="Proteomes" id="UP000838412"/>
    </source>
</evidence>
<sequence length="265" mass="28992">MAISCMFYKMVRITFTFVAITFCFGQALEQHQAATAMTPPSSPPEVVALHTNFTAPVGGMAMFPFSYQLPEGTTEADVHTTVYFVKSLQMGRKNIGAIDENGITRYDEGYEGRVTFQVSVEEGKLDLTVNLSAIQHPDQGWYEVVFRVYGRRPVLDRTYLSVVDALVCPALVCPGNRSICTVADYSTGAQPYIPPNCTCECEDSTEIKPGSDVTAPGISVGMALFGIVIVIVLVVSLERGWVAIRCRPPCARVEETGEKEQPQPC</sequence>
<dbReference type="Proteomes" id="UP000838412">
    <property type="component" value="Chromosome 7"/>
</dbReference>
<evidence type="ECO:0000313" key="3">
    <source>
        <dbReference type="EMBL" id="CAH1270476.1"/>
    </source>
</evidence>
<keyword evidence="2" id="KW-0732">Signal</keyword>
<name>A0A8K0A714_BRALA</name>